<dbReference type="GO" id="GO:0004523">
    <property type="term" value="F:RNA-DNA hybrid ribonuclease activity"/>
    <property type="evidence" value="ECO:0007669"/>
    <property type="project" value="InterPro"/>
</dbReference>
<dbReference type="InterPro" id="IPR044730">
    <property type="entry name" value="RNase_H-like_dom_plant"/>
</dbReference>
<dbReference type="CDD" id="cd06222">
    <property type="entry name" value="RNase_H_like"/>
    <property type="match status" value="1"/>
</dbReference>
<accession>A0AA88QLN9</accession>
<dbReference type="EMBL" id="JAVXUO010002540">
    <property type="protein sequence ID" value="KAK2971932.1"/>
    <property type="molecule type" value="Genomic_DNA"/>
</dbReference>
<dbReference type="PANTHER" id="PTHR47723">
    <property type="entry name" value="OS05G0353850 PROTEIN"/>
    <property type="match status" value="1"/>
</dbReference>
<organism evidence="3 4">
    <name type="scientific">Escallonia rubra</name>
    <dbReference type="NCBI Taxonomy" id="112253"/>
    <lineage>
        <taxon>Eukaryota</taxon>
        <taxon>Viridiplantae</taxon>
        <taxon>Streptophyta</taxon>
        <taxon>Embryophyta</taxon>
        <taxon>Tracheophyta</taxon>
        <taxon>Spermatophyta</taxon>
        <taxon>Magnoliopsida</taxon>
        <taxon>eudicotyledons</taxon>
        <taxon>Gunneridae</taxon>
        <taxon>Pentapetalae</taxon>
        <taxon>asterids</taxon>
        <taxon>campanulids</taxon>
        <taxon>Escalloniales</taxon>
        <taxon>Escalloniaceae</taxon>
        <taxon>Escallonia</taxon>
    </lineage>
</organism>
<sequence length="197" mass="20955">MVYLSTRGLAGAGEVIRNKGLFLGGFSPDFGLTSTLLAELWGLRGGFILAQQLGIRNLEVTIDSELAVDLTTTSEEHSPKQEKTGQTKSINLTSPALCRDSTFGAGSPLTTSEMNSLAITMPILKSERLDADIIFKQKGIGIYYLKPEHEGTEEVGTLLEISAHAFVRGANRCGGTGTPSISMGVAPSLDCIMRSTC</sequence>
<gene>
    <name evidence="3" type="ORF">RJ640_004952</name>
</gene>
<dbReference type="PANTHER" id="PTHR47723:SF13">
    <property type="entry name" value="PUTATIVE-RELATED"/>
    <property type="match status" value="1"/>
</dbReference>
<comment type="caution">
    <text evidence="3">The sequence shown here is derived from an EMBL/GenBank/DDBJ whole genome shotgun (WGS) entry which is preliminary data.</text>
</comment>
<dbReference type="Proteomes" id="UP001187471">
    <property type="component" value="Unassembled WGS sequence"/>
</dbReference>
<feature type="domain" description="RNase H type-1" evidence="2">
    <location>
        <begin position="5"/>
        <end position="80"/>
    </location>
</feature>
<feature type="compositionally biased region" description="Basic and acidic residues" evidence="1">
    <location>
        <begin position="74"/>
        <end position="85"/>
    </location>
</feature>
<reference evidence="3" key="1">
    <citation type="submission" date="2022-12" db="EMBL/GenBank/DDBJ databases">
        <title>Draft genome assemblies for two species of Escallonia (Escalloniales).</title>
        <authorList>
            <person name="Chanderbali A."/>
            <person name="Dervinis C."/>
            <person name="Anghel I."/>
            <person name="Soltis D."/>
            <person name="Soltis P."/>
            <person name="Zapata F."/>
        </authorList>
    </citation>
    <scope>NUCLEOTIDE SEQUENCE</scope>
    <source>
        <strain evidence="3">UCBG92.1500</strain>
        <tissue evidence="3">Leaf</tissue>
    </source>
</reference>
<keyword evidence="4" id="KW-1185">Reference proteome</keyword>
<dbReference type="InterPro" id="IPR053151">
    <property type="entry name" value="RNase_H-like"/>
</dbReference>
<evidence type="ECO:0000259" key="2">
    <source>
        <dbReference type="Pfam" id="PF13456"/>
    </source>
</evidence>
<protein>
    <recommendedName>
        <fullName evidence="2">RNase H type-1 domain-containing protein</fullName>
    </recommendedName>
</protein>
<dbReference type="AlphaFoldDB" id="A0AA88QLN9"/>
<proteinExistence type="predicted"/>
<evidence type="ECO:0000256" key="1">
    <source>
        <dbReference type="SAM" id="MobiDB-lite"/>
    </source>
</evidence>
<name>A0AA88QLN9_9ASTE</name>
<dbReference type="InterPro" id="IPR002156">
    <property type="entry name" value="RNaseH_domain"/>
</dbReference>
<dbReference type="InterPro" id="IPR012337">
    <property type="entry name" value="RNaseH-like_sf"/>
</dbReference>
<dbReference type="GO" id="GO:0003676">
    <property type="term" value="F:nucleic acid binding"/>
    <property type="evidence" value="ECO:0007669"/>
    <property type="project" value="InterPro"/>
</dbReference>
<evidence type="ECO:0000313" key="3">
    <source>
        <dbReference type="EMBL" id="KAK2971932.1"/>
    </source>
</evidence>
<dbReference type="SUPFAM" id="SSF53098">
    <property type="entry name" value="Ribonuclease H-like"/>
    <property type="match status" value="1"/>
</dbReference>
<evidence type="ECO:0000313" key="4">
    <source>
        <dbReference type="Proteomes" id="UP001187471"/>
    </source>
</evidence>
<dbReference type="Pfam" id="PF13456">
    <property type="entry name" value="RVT_3"/>
    <property type="match status" value="1"/>
</dbReference>
<feature type="region of interest" description="Disordered" evidence="1">
    <location>
        <begin position="71"/>
        <end position="91"/>
    </location>
</feature>